<evidence type="ECO:0000313" key="3">
    <source>
        <dbReference type="EMBL" id="CAH2017336.1"/>
    </source>
</evidence>
<sequence>MEPPSRLEFSNSSGGWLDCSASGSPQPQVDWLGADGQPAGDVPGVRRVLRNGTLYLMPFPAHAYRQDVHSTIYRCMASNSVGRVLSRDVQVRAVVTQSYKVDVEVIGAARGCTAVLKCIVPNFVKDLVRIMSWVQEPSFYIYPSLQGGEYIIILSLMMQFNF</sequence>
<dbReference type="InterPro" id="IPR036179">
    <property type="entry name" value="Ig-like_dom_sf"/>
</dbReference>
<dbReference type="InterPro" id="IPR013783">
    <property type="entry name" value="Ig-like_fold"/>
</dbReference>
<gene>
    <name evidence="3" type="ORF">ACAOBT_LOCUS35949</name>
</gene>
<feature type="region of interest" description="Disordered" evidence="1">
    <location>
        <begin position="1"/>
        <end position="24"/>
    </location>
</feature>
<dbReference type="Proteomes" id="UP001152888">
    <property type="component" value="Unassembled WGS sequence"/>
</dbReference>
<proteinExistence type="predicted"/>
<protein>
    <recommendedName>
        <fullName evidence="2">Ig-like domain-containing protein</fullName>
    </recommendedName>
</protein>
<accession>A0A9P0VQW1</accession>
<dbReference type="SUPFAM" id="SSF48726">
    <property type="entry name" value="Immunoglobulin"/>
    <property type="match status" value="1"/>
</dbReference>
<organism evidence="3 4">
    <name type="scientific">Acanthoscelides obtectus</name>
    <name type="common">Bean weevil</name>
    <name type="synonym">Bruchus obtectus</name>
    <dbReference type="NCBI Taxonomy" id="200917"/>
    <lineage>
        <taxon>Eukaryota</taxon>
        <taxon>Metazoa</taxon>
        <taxon>Ecdysozoa</taxon>
        <taxon>Arthropoda</taxon>
        <taxon>Hexapoda</taxon>
        <taxon>Insecta</taxon>
        <taxon>Pterygota</taxon>
        <taxon>Neoptera</taxon>
        <taxon>Endopterygota</taxon>
        <taxon>Coleoptera</taxon>
        <taxon>Polyphaga</taxon>
        <taxon>Cucujiformia</taxon>
        <taxon>Chrysomeloidea</taxon>
        <taxon>Chrysomelidae</taxon>
        <taxon>Bruchinae</taxon>
        <taxon>Bruchini</taxon>
        <taxon>Acanthoscelides</taxon>
    </lineage>
</organism>
<keyword evidence="4" id="KW-1185">Reference proteome</keyword>
<evidence type="ECO:0000259" key="2">
    <source>
        <dbReference type="PROSITE" id="PS50835"/>
    </source>
</evidence>
<dbReference type="InterPro" id="IPR007110">
    <property type="entry name" value="Ig-like_dom"/>
</dbReference>
<dbReference type="PROSITE" id="PS50835">
    <property type="entry name" value="IG_LIKE"/>
    <property type="match status" value="1"/>
</dbReference>
<evidence type="ECO:0000313" key="4">
    <source>
        <dbReference type="Proteomes" id="UP001152888"/>
    </source>
</evidence>
<name>A0A9P0VQW1_ACAOB</name>
<evidence type="ECO:0000256" key="1">
    <source>
        <dbReference type="SAM" id="MobiDB-lite"/>
    </source>
</evidence>
<dbReference type="EMBL" id="CAKOFQ010009226">
    <property type="protein sequence ID" value="CAH2017336.1"/>
    <property type="molecule type" value="Genomic_DNA"/>
</dbReference>
<dbReference type="OrthoDB" id="5969272at2759"/>
<dbReference type="Gene3D" id="2.60.40.10">
    <property type="entry name" value="Immunoglobulins"/>
    <property type="match status" value="2"/>
</dbReference>
<reference evidence="3" key="1">
    <citation type="submission" date="2022-03" db="EMBL/GenBank/DDBJ databases">
        <authorList>
            <person name="Sayadi A."/>
        </authorList>
    </citation>
    <scope>NUCLEOTIDE SEQUENCE</scope>
</reference>
<comment type="caution">
    <text evidence="3">The sequence shown here is derived from an EMBL/GenBank/DDBJ whole genome shotgun (WGS) entry which is preliminary data.</text>
</comment>
<dbReference type="AlphaFoldDB" id="A0A9P0VQW1"/>
<feature type="domain" description="Ig-like" evidence="2">
    <location>
        <begin position="4"/>
        <end position="86"/>
    </location>
</feature>